<accession>H2ZJH4</accession>
<dbReference type="InterPro" id="IPR026204">
    <property type="entry name" value="GRIPAP1"/>
</dbReference>
<proteinExistence type="predicted"/>
<feature type="coiled-coil region" evidence="1">
    <location>
        <begin position="682"/>
        <end position="709"/>
    </location>
</feature>
<dbReference type="PANTHER" id="PTHR18978:SF1">
    <property type="entry name" value="GRIP1-ASSOCIATED PROTEIN 1"/>
    <property type="match status" value="1"/>
</dbReference>
<dbReference type="GO" id="GO:0099158">
    <property type="term" value="P:regulation of recycling endosome localization within postsynapse"/>
    <property type="evidence" value="ECO:0007669"/>
    <property type="project" value="TreeGrafter"/>
</dbReference>
<evidence type="ECO:0000256" key="2">
    <source>
        <dbReference type="SAM" id="MobiDB-lite"/>
    </source>
</evidence>
<feature type="coiled-coil region" evidence="1">
    <location>
        <begin position="89"/>
        <end position="154"/>
    </location>
</feature>
<keyword evidence="1" id="KW-0175">Coiled coil</keyword>
<sequence length="780" mass="90455">MAQSLSDEEFHRMQIQIIELRTENYKLKDENKKQAKQLKDLIDKETRLDRELNKQIKLKRALSTLNKSKQAQEYEAILHNTEEEFSLQNQTLMKELERLTVQVEKLEKENKSLEGKSNETSSESFELRKVQAQNTALQKTIENLQETIDTYTTKISAHKPHETMGGPMVIPFRPRKTKKIYIEVKLVAEHEEKLLLQKELDSQGNRNSREQRAFTDEVESLREKFERKQAAFVKIQEEMEHMHIKNQDKLSEITQLHEAQQKAALQEKDKLSSEVASLGKALQNSHNMLDGMQDSMSNLQAQVKLHEEEMRIKVSEKNEMKSQLDALQQRLSQDEQKKFDSTAQMKSLEMEMSVLRSEMERSRVERDEAVTKFEDNVRASGALLERVNEIERQSDALRQELRLAEELAEKRKKVMDQQAVESHENNDKFTKRINTLISEHQSTTAQTVDNYESKIKLLEETCKRQEQELIRINHQDRLKTRELDSLQQQIRDNQSTILSLENSSGWFERALKDVEKSSLESKQNHQTTLNEMKAEHEKELEVEEAELRVVTAMNETSLRDATIERMKQDIQDEVSKQKLMEKKGHQALKDLKRQLVIEKKRSEKLQEKIKDISSSNSNLDELLQVVDLNDRVATGEDSSVSSFSFRDLISSKPNPSDSGSQAGSSFPPSIPVATVSVSKAESRDLLARLTAMQQEKWNLEEKVQHLEESAGAMADELVEKTKLLQQYVHHTRSELASRTFGNRVRSMITGQEETDVTNVRELNRKLTRMLEEEMTKNMAL</sequence>
<feature type="coiled-coil region" evidence="1">
    <location>
        <begin position="289"/>
        <end position="417"/>
    </location>
</feature>
<dbReference type="Ensembl" id="ENSCSAVT00000017933.1">
    <property type="protein sequence ID" value="ENSCSAVP00000017740.1"/>
    <property type="gene ID" value="ENSCSAVG00000010442.1"/>
</dbReference>
<feature type="coiled-coil region" evidence="1">
    <location>
        <begin position="24"/>
        <end position="55"/>
    </location>
</feature>
<dbReference type="GeneTree" id="ENSGT00720000108868"/>
<dbReference type="HOGENOM" id="CLU_019728_1_0_1"/>
<dbReference type="GO" id="GO:0098887">
    <property type="term" value="P:neurotransmitter receptor transport, endosome to postsynaptic membrane"/>
    <property type="evidence" value="ECO:0007669"/>
    <property type="project" value="TreeGrafter"/>
</dbReference>
<evidence type="ECO:0008006" key="5">
    <source>
        <dbReference type="Google" id="ProtNLM"/>
    </source>
</evidence>
<dbReference type="GO" id="GO:0098998">
    <property type="term" value="C:extrinsic component of postsynaptic early endosome membrane"/>
    <property type="evidence" value="ECO:0007669"/>
    <property type="project" value="TreeGrafter"/>
</dbReference>
<reference evidence="3" key="3">
    <citation type="submission" date="2025-09" db="UniProtKB">
        <authorList>
            <consortium name="Ensembl"/>
        </authorList>
    </citation>
    <scope>IDENTIFICATION</scope>
</reference>
<dbReference type="GO" id="GO:0098837">
    <property type="term" value="C:postsynaptic recycling endosome"/>
    <property type="evidence" value="ECO:0007669"/>
    <property type="project" value="TreeGrafter"/>
</dbReference>
<organism evidence="3 4">
    <name type="scientific">Ciona savignyi</name>
    <name type="common">Pacific transparent sea squirt</name>
    <dbReference type="NCBI Taxonomy" id="51511"/>
    <lineage>
        <taxon>Eukaryota</taxon>
        <taxon>Metazoa</taxon>
        <taxon>Chordata</taxon>
        <taxon>Tunicata</taxon>
        <taxon>Ascidiacea</taxon>
        <taxon>Phlebobranchia</taxon>
        <taxon>Cionidae</taxon>
        <taxon>Ciona</taxon>
    </lineage>
</organism>
<evidence type="ECO:0000256" key="1">
    <source>
        <dbReference type="SAM" id="Coils"/>
    </source>
</evidence>
<dbReference type="Proteomes" id="UP000007875">
    <property type="component" value="Unassembled WGS sequence"/>
</dbReference>
<dbReference type="AlphaFoldDB" id="H2ZJH4"/>
<dbReference type="GO" id="GO:0098978">
    <property type="term" value="C:glutamatergic synapse"/>
    <property type="evidence" value="ECO:0007669"/>
    <property type="project" value="TreeGrafter"/>
</dbReference>
<protein>
    <recommendedName>
        <fullName evidence="5">GRIP1-associated protein 1</fullName>
    </recommendedName>
</protein>
<reference evidence="3" key="2">
    <citation type="submission" date="2025-08" db="UniProtKB">
        <authorList>
            <consortium name="Ensembl"/>
        </authorList>
    </citation>
    <scope>IDENTIFICATION</scope>
</reference>
<evidence type="ECO:0000313" key="3">
    <source>
        <dbReference type="Ensembl" id="ENSCSAVP00000017740.1"/>
    </source>
</evidence>
<reference evidence="4" key="1">
    <citation type="submission" date="2003-08" db="EMBL/GenBank/DDBJ databases">
        <authorList>
            <person name="Birren B."/>
            <person name="Nusbaum C."/>
            <person name="Abebe A."/>
            <person name="Abouelleil A."/>
            <person name="Adekoya E."/>
            <person name="Ait-zahra M."/>
            <person name="Allen N."/>
            <person name="Allen T."/>
            <person name="An P."/>
            <person name="Anderson M."/>
            <person name="Anderson S."/>
            <person name="Arachchi H."/>
            <person name="Armbruster J."/>
            <person name="Bachantsang P."/>
            <person name="Baldwin J."/>
            <person name="Barry A."/>
            <person name="Bayul T."/>
            <person name="Blitshsteyn B."/>
            <person name="Bloom T."/>
            <person name="Blye J."/>
            <person name="Boguslavskiy L."/>
            <person name="Borowsky M."/>
            <person name="Boukhgalter B."/>
            <person name="Brunache A."/>
            <person name="Butler J."/>
            <person name="Calixte N."/>
            <person name="Calvo S."/>
            <person name="Camarata J."/>
            <person name="Campo K."/>
            <person name="Chang J."/>
            <person name="Cheshatsang Y."/>
            <person name="Citroen M."/>
            <person name="Collymore A."/>
            <person name="Considine T."/>
            <person name="Cook A."/>
            <person name="Cooke P."/>
            <person name="Corum B."/>
            <person name="Cuomo C."/>
            <person name="David R."/>
            <person name="Dawoe T."/>
            <person name="Degray S."/>
            <person name="Dodge S."/>
            <person name="Dooley K."/>
            <person name="Dorje P."/>
            <person name="Dorjee K."/>
            <person name="Dorris L."/>
            <person name="Duffey N."/>
            <person name="Dupes A."/>
            <person name="Elkins T."/>
            <person name="Engels R."/>
            <person name="Erickson J."/>
            <person name="Farina A."/>
            <person name="Faro S."/>
            <person name="Ferreira P."/>
            <person name="Fischer H."/>
            <person name="Fitzgerald M."/>
            <person name="Foley K."/>
            <person name="Gage D."/>
            <person name="Galagan J."/>
            <person name="Gearin G."/>
            <person name="Gnerre S."/>
            <person name="Gnirke A."/>
            <person name="Goyette A."/>
            <person name="Graham J."/>
            <person name="Grandbois E."/>
            <person name="Gyaltsen K."/>
            <person name="Hafez N."/>
            <person name="Hagopian D."/>
            <person name="Hagos B."/>
            <person name="Hall J."/>
            <person name="Hatcher B."/>
            <person name="Heller A."/>
            <person name="Higgins H."/>
            <person name="Honan T."/>
            <person name="Horn A."/>
            <person name="Houde N."/>
            <person name="Hughes L."/>
            <person name="Hulme W."/>
            <person name="Husby E."/>
            <person name="Iliev I."/>
            <person name="Jaffe D."/>
            <person name="Jones C."/>
            <person name="Kamal M."/>
            <person name="Kamat A."/>
            <person name="Kamvysselis M."/>
            <person name="Karlsson E."/>
            <person name="Kells C."/>
            <person name="Kieu A."/>
            <person name="Kisner P."/>
            <person name="Kodira C."/>
            <person name="Kulbokas E."/>
            <person name="Labutti K."/>
            <person name="Lama D."/>
            <person name="Landers T."/>
            <person name="Leger J."/>
            <person name="Levine S."/>
            <person name="Lewis D."/>
            <person name="Lewis T."/>
            <person name="Lindblad-toh K."/>
            <person name="Liu X."/>
            <person name="Lokyitsang T."/>
            <person name="Lokyitsang Y."/>
            <person name="Lucien O."/>
            <person name="Lui A."/>
            <person name="Ma L.J."/>
            <person name="Mabbitt R."/>
            <person name="Macdonald J."/>
            <person name="Maclean C."/>
            <person name="Major J."/>
            <person name="Manning J."/>
            <person name="Marabella R."/>
            <person name="Maru K."/>
            <person name="Matthews C."/>
            <person name="Mauceli E."/>
            <person name="Mccarthy M."/>
            <person name="Mcdonough S."/>
            <person name="Mcghee T."/>
            <person name="Meldrim J."/>
            <person name="Meneus L."/>
            <person name="Mesirov J."/>
            <person name="Mihalev A."/>
            <person name="Mihova T."/>
            <person name="Mikkelsen T."/>
            <person name="Mlenga V."/>
            <person name="Moru K."/>
            <person name="Mozes J."/>
            <person name="Mulrain L."/>
            <person name="Munson G."/>
            <person name="Naylor J."/>
            <person name="Newes C."/>
            <person name="Nguyen C."/>
            <person name="Nguyen N."/>
            <person name="Nguyen T."/>
            <person name="Nicol R."/>
            <person name="Nielsen C."/>
            <person name="Nizzari M."/>
            <person name="Norbu C."/>
            <person name="Norbu N."/>
            <person name="O'donnell P."/>
            <person name="Okoawo O."/>
            <person name="O'leary S."/>
            <person name="Omotosho B."/>
            <person name="O'neill K."/>
            <person name="Osman S."/>
            <person name="Parker S."/>
            <person name="Perrin D."/>
            <person name="Phunkhang P."/>
            <person name="Piqani B."/>
            <person name="Purcell S."/>
            <person name="Rachupka T."/>
            <person name="Ramasamy U."/>
            <person name="Rameau R."/>
            <person name="Ray V."/>
            <person name="Raymond C."/>
            <person name="Retta R."/>
            <person name="Richardson S."/>
            <person name="Rise C."/>
            <person name="Rodriguez J."/>
            <person name="Rogers J."/>
            <person name="Rogov P."/>
            <person name="Rutman M."/>
            <person name="Schupbach R."/>
            <person name="Seaman C."/>
            <person name="Settipalli S."/>
            <person name="Sharpe T."/>
            <person name="Sheridan J."/>
            <person name="Sherpa N."/>
            <person name="Shi J."/>
            <person name="Smirnov S."/>
            <person name="Smith C."/>
            <person name="Sougnez C."/>
            <person name="Spencer B."/>
            <person name="Stalker J."/>
            <person name="Stange-thomann N."/>
            <person name="Stavropoulos S."/>
            <person name="Stetson K."/>
            <person name="Stone C."/>
            <person name="Stone S."/>
            <person name="Stubbs M."/>
            <person name="Talamas J."/>
            <person name="Tchuinga P."/>
            <person name="Tenzing P."/>
            <person name="Tesfaye S."/>
            <person name="Theodore J."/>
            <person name="Thoulutsang Y."/>
            <person name="Topham K."/>
            <person name="Towey S."/>
            <person name="Tsamla T."/>
            <person name="Tsomo N."/>
            <person name="Vallee D."/>
            <person name="Vassiliev H."/>
            <person name="Venkataraman V."/>
            <person name="Vinson J."/>
            <person name="Vo A."/>
            <person name="Wade C."/>
            <person name="Wang S."/>
            <person name="Wangchuk T."/>
            <person name="Wangdi T."/>
            <person name="Whittaker C."/>
            <person name="Wilkinson J."/>
            <person name="Wu Y."/>
            <person name="Wyman D."/>
            <person name="Yadav S."/>
            <person name="Yang S."/>
            <person name="Yang X."/>
            <person name="Yeager S."/>
            <person name="Yee E."/>
            <person name="Young G."/>
            <person name="Zainoun J."/>
            <person name="Zembeck L."/>
            <person name="Zimmer A."/>
            <person name="Zody M."/>
            <person name="Lander E."/>
        </authorList>
    </citation>
    <scope>NUCLEOTIDE SEQUENCE [LARGE SCALE GENOMIC DNA]</scope>
</reference>
<name>H2ZJH4_CIOSA</name>
<keyword evidence="4" id="KW-1185">Reference proteome</keyword>
<dbReference type="GO" id="GO:0099152">
    <property type="term" value="P:regulation of neurotransmitter receptor transport, endosome to postsynaptic membrane"/>
    <property type="evidence" value="ECO:0007669"/>
    <property type="project" value="TreeGrafter"/>
</dbReference>
<feature type="region of interest" description="Disordered" evidence="2">
    <location>
        <begin position="518"/>
        <end position="538"/>
    </location>
</feature>
<dbReference type="Gene3D" id="1.10.287.1490">
    <property type="match status" value="1"/>
</dbReference>
<dbReference type="GO" id="GO:1905244">
    <property type="term" value="P:regulation of modification of synaptic structure"/>
    <property type="evidence" value="ECO:0007669"/>
    <property type="project" value="TreeGrafter"/>
</dbReference>
<evidence type="ECO:0000313" key="4">
    <source>
        <dbReference type="Proteomes" id="UP000007875"/>
    </source>
</evidence>
<dbReference type="PANTHER" id="PTHR18978">
    <property type="entry name" value="GRIP-1 ASSOCIATED PROTEIN 1"/>
    <property type="match status" value="1"/>
</dbReference>